<protein>
    <submittedName>
        <fullName evidence="3">Putative Nuclease SbcCD subunit C</fullName>
    </submittedName>
</protein>
<sequence length="951" mass="110294">MKILSLRLKNLNSLKGEWRIDFRDPKFNGLFAITGATGAGKSTLLDGICLALYHQTPRLSDTYKIMTRYTSESLAEVEFQVSNKVYRAFWSQKLARNKASGKPQSPKVELAESNGKVIANQLRDKLNQVEQITGLDFARFTKAMLLAQGGFAAFLNANANEKAALLEELTGTEIYGAISRRVFESYRQHEADLNLRKVSTENIQLLTQEEINSLTQKQKCLKEQQAQYDAKLKALTQQQQIYKEIQDYEKQYQVKAQEILESQNNQKQLEAILSGIEGDLKLYKDKENLGEYLPKWEVQFMQRAQLHDQQQKIVKEINQLQQKIALSVVQIAEQDKAIAGLGQTSRSYQEQQIKLSQEKESLLAGVSESEWRLNRDQHFKQIGDYERLADWQHAFQANQTQQQDNKRDLKVCQADLKQTQQDIKDIKQQFDQAQEHLKTLSQLQEREREISDLAQYRAKLQQNMPCPLCGATEHPKITEYKEINISETEQRFQDQTEKLRHLQEEYKKQQIALAKLEGQYDQNQKHLLENIKAQQELNDKWNQITKELGLSLKIEQAQAFNDLLKASQQKNLDLEQFSQQLDQLNHTLELQKKREEKIAEQMREIKHQQDLAIQNNNYDYQSSIHLQNQQSEMKHEYENLEQQLIELLKGFSLDLPLIDQQNDWLATQQSLWQAYQAKKNEYELKKNELKQTQEKQNWLVEGKQKIVQEKKKLEENNPQLKEIETINAINNQVIDYQVERDKVLQQQGKIQQELASNEVKQKKQQDSLLIIQTQEKNYKLWAQLNGLIGSKEGDRFRRFAQGLTLDYLIELANQQLKKLHNRYQLYRSSGDQELGLGIIDTWQGDSFRDTRTLSGGEAFIVSLALALALSDLVSHKISIDSLFLDEGFGTLDEESLEVVLSALDSLHTRGKTIGVISHIEALKGRIPTQIHIKKREGLGYSRMDQRFVFSA</sequence>
<dbReference type="InterPro" id="IPR027417">
    <property type="entry name" value="P-loop_NTPase"/>
</dbReference>
<evidence type="ECO:0000313" key="4">
    <source>
        <dbReference type="Proteomes" id="UP000516072"/>
    </source>
</evidence>
<dbReference type="InterPro" id="IPR038729">
    <property type="entry name" value="Rad50/SbcC_AAA"/>
</dbReference>
<dbReference type="PANTHER" id="PTHR32114">
    <property type="entry name" value="ABC TRANSPORTER ABCH.3"/>
    <property type="match status" value="1"/>
</dbReference>
<dbReference type="PANTHER" id="PTHR32114:SF2">
    <property type="entry name" value="ABC TRANSPORTER ABCH.3"/>
    <property type="match status" value="1"/>
</dbReference>
<organism evidence="3 4">
    <name type="scientific">Candidatus Nitrosacidococcus tergens</name>
    <dbReference type="NCBI Taxonomy" id="553981"/>
    <lineage>
        <taxon>Bacteria</taxon>
        <taxon>Pseudomonadati</taxon>
        <taxon>Pseudomonadota</taxon>
        <taxon>Gammaproteobacteria</taxon>
        <taxon>Chromatiales</taxon>
        <taxon>Chromatiaceae</taxon>
        <taxon>Candidatus Nitrosacidococcus</taxon>
    </lineage>
</organism>
<dbReference type="KEGG" id="ntg:NSCAC_1055"/>
<evidence type="ECO:0000259" key="2">
    <source>
        <dbReference type="Pfam" id="PF13476"/>
    </source>
</evidence>
<dbReference type="AlphaFoldDB" id="A0A7G1QAS0"/>
<dbReference type="SUPFAM" id="SSF52540">
    <property type="entry name" value="P-loop containing nucleoside triphosphate hydrolases"/>
    <property type="match status" value="2"/>
</dbReference>
<dbReference type="RefSeq" id="WP_197743789.1">
    <property type="nucleotide sequence ID" value="NZ_LR778175.1"/>
</dbReference>
<proteinExistence type="predicted"/>
<evidence type="ECO:0000313" key="3">
    <source>
        <dbReference type="EMBL" id="CAB1276212.1"/>
    </source>
</evidence>
<dbReference type="EMBL" id="LR778175">
    <property type="protein sequence ID" value="CAB1276212.1"/>
    <property type="molecule type" value="Genomic_DNA"/>
</dbReference>
<feature type="coiled-coil region" evidence="1">
    <location>
        <begin position="567"/>
        <end position="723"/>
    </location>
</feature>
<evidence type="ECO:0000256" key="1">
    <source>
        <dbReference type="SAM" id="Coils"/>
    </source>
</evidence>
<feature type="coiled-coil region" evidence="1">
    <location>
        <begin position="218"/>
        <end position="265"/>
    </location>
</feature>
<accession>A0A7G1QAS0</accession>
<dbReference type="Pfam" id="PF13558">
    <property type="entry name" value="SbcC_Walker_B"/>
    <property type="match status" value="1"/>
</dbReference>
<dbReference type="GO" id="GO:0006302">
    <property type="term" value="P:double-strand break repair"/>
    <property type="evidence" value="ECO:0007669"/>
    <property type="project" value="InterPro"/>
</dbReference>
<dbReference type="Proteomes" id="UP000516072">
    <property type="component" value="Chromosome"/>
</dbReference>
<dbReference type="Pfam" id="PF13476">
    <property type="entry name" value="AAA_23"/>
    <property type="match status" value="1"/>
</dbReference>
<dbReference type="Gene3D" id="3.40.50.300">
    <property type="entry name" value="P-loop containing nucleotide triphosphate hydrolases"/>
    <property type="match status" value="2"/>
</dbReference>
<keyword evidence="4" id="KW-1185">Reference proteome</keyword>
<dbReference type="GO" id="GO:0016887">
    <property type="term" value="F:ATP hydrolysis activity"/>
    <property type="evidence" value="ECO:0007669"/>
    <property type="project" value="InterPro"/>
</dbReference>
<keyword evidence="1" id="KW-0175">Coiled coil</keyword>
<feature type="coiled-coil region" evidence="1">
    <location>
        <begin position="409"/>
        <end position="519"/>
    </location>
</feature>
<feature type="domain" description="Rad50/SbcC-type AAA" evidence="2">
    <location>
        <begin position="5"/>
        <end position="253"/>
    </location>
</feature>
<reference evidence="3 4" key="1">
    <citation type="submission" date="2020-03" db="EMBL/GenBank/DDBJ databases">
        <authorList>
            <person name="Picone N."/>
        </authorList>
    </citation>
    <scope>NUCLEOTIDE SEQUENCE [LARGE SCALE GENOMIC DNA]</scope>
    <source>
        <strain evidence="3">NSCAC1</strain>
    </source>
</reference>
<gene>
    <name evidence="3" type="ORF">NSCAC_1055</name>
</gene>
<name>A0A7G1QAS0_9GAMM</name>